<proteinExistence type="predicted"/>
<dbReference type="PANTHER" id="PTHR43383:SF2">
    <property type="entry name" value="AMIDOHYDROLASE 2 FAMILY PROTEIN"/>
    <property type="match status" value="1"/>
</dbReference>
<protein>
    <submittedName>
        <fullName evidence="2">Amidohydrolase family protein</fullName>
    </submittedName>
</protein>
<comment type="caution">
    <text evidence="2">The sequence shown here is derived from an EMBL/GenBank/DDBJ whole genome shotgun (WGS) entry which is preliminary data.</text>
</comment>
<dbReference type="Gene3D" id="3.20.20.140">
    <property type="entry name" value="Metal-dependent hydrolases"/>
    <property type="match status" value="1"/>
</dbReference>
<dbReference type="InterPro" id="IPR006680">
    <property type="entry name" value="Amidohydro-rel"/>
</dbReference>
<feature type="domain" description="Amidohydrolase-related" evidence="1">
    <location>
        <begin position="194"/>
        <end position="349"/>
    </location>
</feature>
<dbReference type="PANTHER" id="PTHR43383">
    <property type="entry name" value="NODULIN 6"/>
    <property type="match status" value="1"/>
</dbReference>
<dbReference type="Proteomes" id="UP001596135">
    <property type="component" value="Unassembled WGS sequence"/>
</dbReference>
<dbReference type="SUPFAM" id="SSF51556">
    <property type="entry name" value="Metallo-dependent hydrolases"/>
    <property type="match status" value="1"/>
</dbReference>
<gene>
    <name evidence="2" type="ORF">ACFPYL_13545</name>
</gene>
<reference evidence="3" key="1">
    <citation type="journal article" date="2019" name="Int. J. Syst. Evol. Microbiol.">
        <title>The Global Catalogue of Microorganisms (GCM) 10K type strain sequencing project: providing services to taxonomists for standard genome sequencing and annotation.</title>
        <authorList>
            <consortium name="The Broad Institute Genomics Platform"/>
            <consortium name="The Broad Institute Genome Sequencing Center for Infectious Disease"/>
            <person name="Wu L."/>
            <person name="Ma J."/>
        </authorList>
    </citation>
    <scope>NUCLEOTIDE SEQUENCE [LARGE SCALE GENOMIC DNA]</scope>
    <source>
        <strain evidence="3">CCUG 54522</strain>
    </source>
</reference>
<dbReference type="InterPro" id="IPR032466">
    <property type="entry name" value="Metal_Hydrolase"/>
</dbReference>
<organism evidence="2 3">
    <name type="scientific">Nocardioides hankookensis</name>
    <dbReference type="NCBI Taxonomy" id="443157"/>
    <lineage>
        <taxon>Bacteria</taxon>
        <taxon>Bacillati</taxon>
        <taxon>Actinomycetota</taxon>
        <taxon>Actinomycetes</taxon>
        <taxon>Propionibacteriales</taxon>
        <taxon>Nocardioidaceae</taxon>
        <taxon>Nocardioides</taxon>
    </lineage>
</organism>
<accession>A0ABW1LJV3</accession>
<dbReference type="EMBL" id="JBHSRJ010000004">
    <property type="protein sequence ID" value="MFC6044114.1"/>
    <property type="molecule type" value="Genomic_DNA"/>
</dbReference>
<evidence type="ECO:0000313" key="3">
    <source>
        <dbReference type="Proteomes" id="UP001596135"/>
    </source>
</evidence>
<sequence>MDLLTEHVEAVRLVDHHVHGWFTEPGDLTAFAGALNEGSGSPMAGLDLPVGLAVRRWCAPLLGLEPHASAEDYWAARSATPYDVLVATFLEAAGVEHWVVDTGLTPDLLALPDPRSEIVRLELLLEEVRDESDVPGAFRARLDDAARRAVGTKTIAAYRCGLDIDWSRPTDAAVAEAARRSPARVADPVLVAFGVHEAAARGLPIQVHTGLGDRDLDLHRADPLHLLPLIRSIESPVLLLHCYPFHRQAGYLAQAFDHVSFDVGLAINHLGARSVELVAESLELAPFGKQLYSSDAYGLPELHYLGARLWRRAMVTVLGGWVERGDCSVDDAMRIVDLVASGNARRVYALDRNPEAAPRVLPL</sequence>
<evidence type="ECO:0000313" key="2">
    <source>
        <dbReference type="EMBL" id="MFC6044114.1"/>
    </source>
</evidence>
<name>A0ABW1LJV3_9ACTN</name>
<keyword evidence="3" id="KW-1185">Reference proteome</keyword>
<dbReference type="Pfam" id="PF04909">
    <property type="entry name" value="Amidohydro_2"/>
    <property type="match status" value="1"/>
</dbReference>
<evidence type="ECO:0000259" key="1">
    <source>
        <dbReference type="Pfam" id="PF04909"/>
    </source>
</evidence>
<dbReference type="RefSeq" id="WP_379154890.1">
    <property type="nucleotide sequence ID" value="NZ_JBHSRJ010000004.1"/>
</dbReference>